<evidence type="ECO:0000256" key="3">
    <source>
        <dbReference type="ARBA" id="ARBA00023242"/>
    </source>
</evidence>
<dbReference type="STRING" id="1076256.A0A2H3BCU3"/>
<proteinExistence type="inferred from homology"/>
<organism evidence="6 7">
    <name type="scientific">Armillaria solidipes</name>
    <dbReference type="NCBI Taxonomy" id="1076256"/>
    <lineage>
        <taxon>Eukaryota</taxon>
        <taxon>Fungi</taxon>
        <taxon>Dikarya</taxon>
        <taxon>Basidiomycota</taxon>
        <taxon>Agaricomycotina</taxon>
        <taxon>Agaricomycetes</taxon>
        <taxon>Agaricomycetidae</taxon>
        <taxon>Agaricales</taxon>
        <taxon>Marasmiineae</taxon>
        <taxon>Physalacriaceae</taxon>
        <taxon>Armillaria</taxon>
    </lineage>
</organism>
<gene>
    <name evidence="6" type="ORF">ARMSODRAFT_989024</name>
</gene>
<evidence type="ECO:0000256" key="2">
    <source>
        <dbReference type="ARBA" id="ARBA00008352"/>
    </source>
</evidence>
<comment type="subcellular location">
    <subcellularLocation>
        <location evidence="1 4">Nucleus</location>
    </subcellularLocation>
</comment>
<feature type="compositionally biased region" description="Gly residues" evidence="5">
    <location>
        <begin position="177"/>
        <end position="192"/>
    </location>
</feature>
<keyword evidence="3 4" id="KW-0539">Nucleus</keyword>
<dbReference type="PIRSF" id="PIRSF000777">
    <property type="entry name" value="RNA_polIII_C31"/>
    <property type="match status" value="1"/>
</dbReference>
<reference evidence="7" key="1">
    <citation type="journal article" date="2017" name="Nat. Ecol. Evol.">
        <title>Genome expansion and lineage-specific genetic innovations in the forest pathogenic fungi Armillaria.</title>
        <authorList>
            <person name="Sipos G."/>
            <person name="Prasanna A.N."/>
            <person name="Walter M.C."/>
            <person name="O'Connor E."/>
            <person name="Balint B."/>
            <person name="Krizsan K."/>
            <person name="Kiss B."/>
            <person name="Hess J."/>
            <person name="Varga T."/>
            <person name="Slot J."/>
            <person name="Riley R."/>
            <person name="Boka B."/>
            <person name="Rigling D."/>
            <person name="Barry K."/>
            <person name="Lee J."/>
            <person name="Mihaltcheva S."/>
            <person name="LaButti K."/>
            <person name="Lipzen A."/>
            <person name="Waldron R."/>
            <person name="Moloney N.M."/>
            <person name="Sperisen C."/>
            <person name="Kredics L."/>
            <person name="Vagvoelgyi C."/>
            <person name="Patrignani A."/>
            <person name="Fitzpatrick D."/>
            <person name="Nagy I."/>
            <person name="Doyle S."/>
            <person name="Anderson J.B."/>
            <person name="Grigoriev I.V."/>
            <person name="Gueldener U."/>
            <person name="Muensterkoetter M."/>
            <person name="Nagy L.G."/>
        </authorList>
    </citation>
    <scope>NUCLEOTIDE SEQUENCE [LARGE SCALE GENOMIC DNA]</scope>
    <source>
        <strain evidence="7">28-4</strain>
    </source>
</reference>
<keyword evidence="7" id="KW-1185">Reference proteome</keyword>
<evidence type="ECO:0000313" key="6">
    <source>
        <dbReference type="EMBL" id="PBK67490.1"/>
    </source>
</evidence>
<dbReference type="Proteomes" id="UP000218334">
    <property type="component" value="Unassembled WGS sequence"/>
</dbReference>
<evidence type="ECO:0000256" key="5">
    <source>
        <dbReference type="SAM" id="MobiDB-lite"/>
    </source>
</evidence>
<accession>A0A2H3BCU3</accession>
<dbReference type="Pfam" id="PF11705">
    <property type="entry name" value="RNA_pol_3_Rpc31"/>
    <property type="match status" value="1"/>
</dbReference>
<evidence type="ECO:0000313" key="7">
    <source>
        <dbReference type="Proteomes" id="UP000218334"/>
    </source>
</evidence>
<protein>
    <recommendedName>
        <fullName evidence="4">DNA-directed RNA polymerase III subunit</fullName>
    </recommendedName>
</protein>
<comment type="subunit">
    <text evidence="4">Component of the RNA polymerase III (Pol III) complex.</text>
</comment>
<comment type="function">
    <text evidence="4">DNA-dependent RNA polymerase catalyzes the transcription of DNA into RNA using the four ribonucleoside triphosphates as substrates. Specific peripheric component of RNA polymerase III which synthesizes small RNAs, such as 5S rRNA and tRNAs.</text>
</comment>
<evidence type="ECO:0000256" key="1">
    <source>
        <dbReference type="ARBA" id="ARBA00004123"/>
    </source>
</evidence>
<dbReference type="GO" id="GO:0006383">
    <property type="term" value="P:transcription by RNA polymerase III"/>
    <property type="evidence" value="ECO:0007669"/>
    <property type="project" value="UniProtKB-UniRule"/>
</dbReference>
<feature type="compositionally biased region" description="Gly residues" evidence="5">
    <location>
        <begin position="1"/>
        <end position="18"/>
    </location>
</feature>
<dbReference type="InterPro" id="IPR024661">
    <property type="entry name" value="RNA_pol_III_Rpc31"/>
</dbReference>
<dbReference type="AlphaFoldDB" id="A0A2H3BCU3"/>
<dbReference type="GO" id="GO:0005666">
    <property type="term" value="C:RNA polymerase III complex"/>
    <property type="evidence" value="ECO:0007669"/>
    <property type="project" value="UniProtKB-UniRule"/>
</dbReference>
<feature type="region of interest" description="Disordered" evidence="5">
    <location>
        <begin position="126"/>
        <end position="192"/>
    </location>
</feature>
<feature type="region of interest" description="Disordered" evidence="5">
    <location>
        <begin position="1"/>
        <end position="22"/>
    </location>
</feature>
<comment type="similarity">
    <text evidence="2 4">Belongs to the eukaryotic RPC7 RNA polymerase subunit family.</text>
</comment>
<feature type="compositionally biased region" description="Acidic residues" evidence="5">
    <location>
        <begin position="149"/>
        <end position="161"/>
    </location>
</feature>
<dbReference type="EMBL" id="KZ293436">
    <property type="protein sequence ID" value="PBK67490.1"/>
    <property type="molecule type" value="Genomic_DNA"/>
</dbReference>
<name>A0A2H3BCU3_9AGAR</name>
<sequence>MSRGRGFGRGRGSFGGGNLPPMGLTHADIQAISREATAMYPPMRPPVMSEFTEDEKKMCQYQIGYATRLKQSAYYIVETAKSKELPKYSDKYRLSSATQPKLKRKDLHQEFFPKDIFEDYFNPRRKKTSVCREKSADEASEIASQGDGSDYDVDEEYDNDYAENYFDNGEGDDMDDLGGGGGGGGDGGGDYD</sequence>
<evidence type="ECO:0000256" key="4">
    <source>
        <dbReference type="PIRNR" id="PIRNR000777"/>
    </source>
</evidence>